<dbReference type="GO" id="GO:0003677">
    <property type="term" value="F:DNA binding"/>
    <property type="evidence" value="ECO:0007669"/>
    <property type="project" value="InterPro"/>
</dbReference>
<feature type="compositionally biased region" description="Low complexity" evidence="1">
    <location>
        <begin position="221"/>
        <end position="232"/>
    </location>
</feature>
<evidence type="ECO:0000313" key="3">
    <source>
        <dbReference type="Proteomes" id="UP001221757"/>
    </source>
</evidence>
<organism evidence="2 3">
    <name type="scientific">Mycena rosella</name>
    <name type="common">Pink bonnet</name>
    <name type="synonym">Agaricus rosellus</name>
    <dbReference type="NCBI Taxonomy" id="1033263"/>
    <lineage>
        <taxon>Eukaryota</taxon>
        <taxon>Fungi</taxon>
        <taxon>Dikarya</taxon>
        <taxon>Basidiomycota</taxon>
        <taxon>Agaricomycotina</taxon>
        <taxon>Agaricomycetes</taxon>
        <taxon>Agaricomycetidae</taxon>
        <taxon>Agaricales</taxon>
        <taxon>Marasmiineae</taxon>
        <taxon>Mycenaceae</taxon>
        <taxon>Mycena</taxon>
    </lineage>
</organism>
<evidence type="ECO:0008006" key="4">
    <source>
        <dbReference type="Google" id="ProtNLM"/>
    </source>
</evidence>
<feature type="compositionally biased region" description="Polar residues" evidence="1">
    <location>
        <begin position="38"/>
        <end position="62"/>
    </location>
</feature>
<keyword evidence="3" id="KW-1185">Reference proteome</keyword>
<feature type="compositionally biased region" description="Basic and acidic residues" evidence="1">
    <location>
        <begin position="239"/>
        <end position="255"/>
    </location>
</feature>
<dbReference type="EMBL" id="JARKIE010000005">
    <property type="protein sequence ID" value="KAJ7707378.1"/>
    <property type="molecule type" value="Genomic_DNA"/>
</dbReference>
<dbReference type="Proteomes" id="UP001221757">
    <property type="component" value="Unassembled WGS sequence"/>
</dbReference>
<evidence type="ECO:0000256" key="1">
    <source>
        <dbReference type="SAM" id="MobiDB-lite"/>
    </source>
</evidence>
<dbReference type="SMART" id="SM00384">
    <property type="entry name" value="AT_hook"/>
    <property type="match status" value="2"/>
</dbReference>
<name>A0AAD7GXA9_MYCRO</name>
<feature type="region of interest" description="Disordered" evidence="1">
    <location>
        <begin position="1"/>
        <end position="105"/>
    </location>
</feature>
<feature type="region of interest" description="Disordered" evidence="1">
    <location>
        <begin position="148"/>
        <end position="265"/>
    </location>
</feature>
<dbReference type="PRINTS" id="PR00929">
    <property type="entry name" value="ATHOOK"/>
</dbReference>
<comment type="caution">
    <text evidence="2">The sequence shown here is derived from an EMBL/GenBank/DDBJ whole genome shotgun (WGS) entry which is preliminary data.</text>
</comment>
<accession>A0AAD7GXA9</accession>
<evidence type="ECO:0000313" key="2">
    <source>
        <dbReference type="EMBL" id="KAJ7707378.1"/>
    </source>
</evidence>
<proteinExistence type="predicted"/>
<protein>
    <recommendedName>
        <fullName evidence="4">Zn(2)-C6 fungal-type domain-containing protein</fullName>
    </recommendedName>
</protein>
<feature type="compositionally biased region" description="Basic and acidic residues" evidence="1">
    <location>
        <begin position="72"/>
        <end position="82"/>
    </location>
</feature>
<reference evidence="2" key="1">
    <citation type="submission" date="2023-03" db="EMBL/GenBank/DDBJ databases">
        <title>Massive genome expansion in bonnet fungi (Mycena s.s.) driven by repeated elements and novel gene families across ecological guilds.</title>
        <authorList>
            <consortium name="Lawrence Berkeley National Laboratory"/>
            <person name="Harder C.B."/>
            <person name="Miyauchi S."/>
            <person name="Viragh M."/>
            <person name="Kuo A."/>
            <person name="Thoen E."/>
            <person name="Andreopoulos B."/>
            <person name="Lu D."/>
            <person name="Skrede I."/>
            <person name="Drula E."/>
            <person name="Henrissat B."/>
            <person name="Morin E."/>
            <person name="Kohler A."/>
            <person name="Barry K."/>
            <person name="LaButti K."/>
            <person name="Morin E."/>
            <person name="Salamov A."/>
            <person name="Lipzen A."/>
            <person name="Mereny Z."/>
            <person name="Hegedus B."/>
            <person name="Baldrian P."/>
            <person name="Stursova M."/>
            <person name="Weitz H."/>
            <person name="Taylor A."/>
            <person name="Grigoriev I.V."/>
            <person name="Nagy L.G."/>
            <person name="Martin F."/>
            <person name="Kauserud H."/>
        </authorList>
    </citation>
    <scope>NUCLEOTIDE SEQUENCE</scope>
    <source>
        <strain evidence="2">CBHHK067</strain>
    </source>
</reference>
<gene>
    <name evidence="2" type="ORF">B0H17DRAFT_1325247</name>
</gene>
<feature type="compositionally biased region" description="Basic residues" evidence="1">
    <location>
        <begin position="205"/>
        <end position="215"/>
    </location>
</feature>
<dbReference type="InterPro" id="IPR017956">
    <property type="entry name" value="AT_hook_DNA-bd_motif"/>
</dbReference>
<dbReference type="AlphaFoldDB" id="A0AAD7GXA9"/>
<sequence length="265" mass="28855">MPAVGGAQGCGQCQARSVKCEYPSPSRRRTRKWGGNDDQGSSSTPTSGLDLRNTTQSPQHHAQITPRPASDSARDSGKHRQEFAGQGRSRSVSPHRERPSFVKDGSMYDLDSILESASNPPSIDEININLGPSDMDLILQQANELFYPDFTDARPPPRIPEHSFVGPSDESLVRYLPRSQSSTNYLDKLPSHGSYDIIPMEVSVKRGRGRPKGSRNKQAVPAPAGEASSSAPPRKRGRPPKEKTEGGKAEDKSGSSDDLIQIRRA</sequence>